<accession>A0A6V7IYY5</accession>
<dbReference type="GO" id="GO:0007095">
    <property type="term" value="P:mitotic G2 DNA damage checkpoint signaling"/>
    <property type="evidence" value="ECO:0007669"/>
    <property type="project" value="UniProtKB-UniRule"/>
</dbReference>
<evidence type="ECO:0000256" key="11">
    <source>
        <dbReference type="ARBA" id="ARBA00023204"/>
    </source>
</evidence>
<protein>
    <recommendedName>
        <fullName evidence="2 15">BRISC and BRCA1-A complex member 2</fullName>
    </recommendedName>
</protein>
<dbReference type="GO" id="GO:0051301">
    <property type="term" value="P:cell division"/>
    <property type="evidence" value="ECO:0007669"/>
    <property type="project" value="UniProtKB-UniRule"/>
</dbReference>
<evidence type="ECO:0000256" key="7">
    <source>
        <dbReference type="ARBA" id="ARBA00022763"/>
    </source>
</evidence>
<evidence type="ECO:0000256" key="2">
    <source>
        <dbReference type="ARBA" id="ARBA00019438"/>
    </source>
</evidence>
<keyword evidence="3 15" id="KW-0963">Cytoplasm</keyword>
<dbReference type="GO" id="GO:0031593">
    <property type="term" value="F:polyubiquitin modification-dependent protein binding"/>
    <property type="evidence" value="ECO:0007669"/>
    <property type="project" value="UniProtKB-UniRule"/>
</dbReference>
<evidence type="ECO:0000256" key="8">
    <source>
        <dbReference type="ARBA" id="ARBA00022776"/>
    </source>
</evidence>
<dbReference type="InterPro" id="IPR016135">
    <property type="entry name" value="UBQ-conjugating_enzyme/RWD"/>
</dbReference>
<keyword evidence="10 15" id="KW-0156">Chromatin regulator</keyword>
<evidence type="ECO:0000313" key="16">
    <source>
        <dbReference type="EMBL" id="CAD1543336.1"/>
    </source>
</evidence>
<name>A0A6V7IYY5_9HYME</name>
<evidence type="ECO:0000256" key="14">
    <source>
        <dbReference type="ARBA" id="ARBA00025766"/>
    </source>
</evidence>
<evidence type="ECO:0000256" key="4">
    <source>
        <dbReference type="ARBA" id="ARBA00022618"/>
    </source>
</evidence>
<dbReference type="GO" id="GO:0005737">
    <property type="term" value="C:cytoplasm"/>
    <property type="evidence" value="ECO:0007669"/>
    <property type="project" value="UniProtKB-SubCell"/>
</dbReference>
<sequence>MDQMRDVNKNLHAEYMMLINRTEINEEDVEVILTPDGNQPTEAHFLIRLAVDFSKLPKKHIVVNDTAAVLHVTFRAPHWARSNAELHLSENLHEVFSNFNNIQLSSISLQKPLMVVVPEVKRMLNDKIDSILMAFEKKSAFISAVICHQSGSVIEYDSIDFNYVIILLEQCDFHFLVHFNLPQNFPDQPPRVTLQSVYFMSGKHEVYKHVIDGIPYSPRWEPAKMYSKAIGTIMTREVNRFKNNSTKHHR</sequence>
<evidence type="ECO:0000256" key="9">
    <source>
        <dbReference type="ARBA" id="ARBA00022786"/>
    </source>
</evidence>
<dbReference type="EMBL" id="CADCXW020000011">
    <property type="protein sequence ID" value="CAD1543336.1"/>
    <property type="molecule type" value="Genomic_DNA"/>
</dbReference>
<dbReference type="GO" id="GO:0006325">
    <property type="term" value="P:chromatin organization"/>
    <property type="evidence" value="ECO:0007669"/>
    <property type="project" value="UniProtKB-UniRule"/>
</dbReference>
<dbReference type="SUPFAM" id="SSF54495">
    <property type="entry name" value="UBC-like"/>
    <property type="match status" value="1"/>
</dbReference>
<keyword evidence="11 15" id="KW-0234">DNA repair</keyword>
<evidence type="ECO:0000256" key="13">
    <source>
        <dbReference type="ARBA" id="ARBA00023306"/>
    </source>
</evidence>
<dbReference type="GO" id="GO:0070531">
    <property type="term" value="C:BRCA1-A complex"/>
    <property type="evidence" value="ECO:0007669"/>
    <property type="project" value="UniProtKB-UniRule"/>
</dbReference>
<dbReference type="GO" id="GO:0045739">
    <property type="term" value="P:positive regulation of DNA repair"/>
    <property type="evidence" value="ECO:0007669"/>
    <property type="project" value="UniProtKB-UniRule"/>
</dbReference>
<evidence type="ECO:0000256" key="12">
    <source>
        <dbReference type="ARBA" id="ARBA00023242"/>
    </source>
</evidence>
<comment type="function">
    <text evidence="15">May play a role in homeostasis or cellular differentiation in cells of neural, epithelial and germline origins. May also act as a death receptor-associated anti-apoptotic protein, which inhibits the mitochondrial apoptotic pathway.</text>
</comment>
<dbReference type="Pfam" id="PF06113">
    <property type="entry name" value="BRE"/>
    <property type="match status" value="1"/>
</dbReference>
<proteinExistence type="inferred from homology"/>
<dbReference type="InterPro" id="IPR010358">
    <property type="entry name" value="BRE"/>
</dbReference>
<dbReference type="PANTHER" id="PTHR15189:SF7">
    <property type="entry name" value="BRISC AND BRCA1-A COMPLEX MEMBER 2"/>
    <property type="match status" value="1"/>
</dbReference>
<evidence type="ECO:0000256" key="5">
    <source>
        <dbReference type="ARBA" id="ARBA00022703"/>
    </source>
</evidence>
<evidence type="ECO:0000256" key="1">
    <source>
        <dbReference type="ARBA" id="ARBA00004123"/>
    </source>
</evidence>
<keyword evidence="9 15" id="KW-0833">Ubl conjugation pathway</keyword>
<dbReference type="GO" id="GO:0006915">
    <property type="term" value="P:apoptotic process"/>
    <property type="evidence" value="ECO:0007669"/>
    <property type="project" value="UniProtKB-UniRule"/>
</dbReference>
<keyword evidence="8 15" id="KW-0498">Mitosis</keyword>
<keyword evidence="13 15" id="KW-0131">Cell cycle</keyword>
<dbReference type="PANTHER" id="PTHR15189">
    <property type="entry name" value="BRISC AND BRCA1-A COMPLEX MEMBER 2"/>
    <property type="match status" value="1"/>
</dbReference>
<keyword evidence="12 15" id="KW-0539">Nucleus</keyword>
<keyword evidence="5 15" id="KW-0053">Apoptosis</keyword>
<dbReference type="AlphaFoldDB" id="A0A6V7IYY5"/>
<gene>
    <name evidence="16" type="ORF">BBRV_LOCUS34750</name>
</gene>
<keyword evidence="7 15" id="KW-0227">DNA damage</keyword>
<evidence type="ECO:0000256" key="15">
    <source>
        <dbReference type="RuleBase" id="RU368019"/>
    </source>
</evidence>
<evidence type="ECO:0000256" key="3">
    <source>
        <dbReference type="ARBA" id="ARBA00022490"/>
    </source>
</evidence>
<reference evidence="16" key="1">
    <citation type="submission" date="2020-07" db="EMBL/GenBank/DDBJ databases">
        <authorList>
            <person name="Ferguson B K."/>
        </authorList>
    </citation>
    <scope>NUCLEOTIDE SEQUENCE</scope>
    <source>
        <strain evidence="16">L06</strain>
    </source>
</reference>
<organism evidence="16">
    <name type="scientific">Bracon brevicornis</name>
    <dbReference type="NCBI Taxonomy" id="1563983"/>
    <lineage>
        <taxon>Eukaryota</taxon>
        <taxon>Metazoa</taxon>
        <taxon>Ecdysozoa</taxon>
        <taxon>Arthropoda</taxon>
        <taxon>Hexapoda</taxon>
        <taxon>Insecta</taxon>
        <taxon>Pterygota</taxon>
        <taxon>Neoptera</taxon>
        <taxon>Endopterygota</taxon>
        <taxon>Hymenoptera</taxon>
        <taxon>Apocrita</taxon>
        <taxon>Ichneumonoidea</taxon>
        <taxon>Braconidae</taxon>
        <taxon>Braconinae</taxon>
        <taxon>Bracon</taxon>
    </lineage>
</organism>
<comment type="subunit">
    <text evidence="15">Component of the ARISC complex. Component of the BRCA1-A complex. Component of the BRISC complex. Binds polyubiquitin.</text>
</comment>
<evidence type="ECO:0000256" key="10">
    <source>
        <dbReference type="ARBA" id="ARBA00022853"/>
    </source>
</evidence>
<comment type="similarity">
    <text evidence="14 15">Belongs to the BABAM2 family.</text>
</comment>
<dbReference type="GO" id="GO:0070552">
    <property type="term" value="C:BRISC complex"/>
    <property type="evidence" value="ECO:0007669"/>
    <property type="project" value="UniProtKB-UniRule"/>
</dbReference>
<dbReference type="GO" id="GO:0010212">
    <property type="term" value="P:response to ionizing radiation"/>
    <property type="evidence" value="ECO:0007669"/>
    <property type="project" value="UniProtKB-UniRule"/>
</dbReference>
<dbReference type="GO" id="GO:0006302">
    <property type="term" value="P:double-strand break repair"/>
    <property type="evidence" value="ECO:0007669"/>
    <property type="project" value="UniProtKB-UniRule"/>
</dbReference>
<comment type="subcellular location">
    <subcellularLocation>
        <location evidence="15">Cytoplasm</location>
    </subcellularLocation>
    <subcellularLocation>
        <location evidence="1 15">Nucleus</location>
    </subcellularLocation>
    <text evidence="15">Localizes at sites of DNA damage at double-strand breaks (DSBs).</text>
</comment>
<keyword evidence="4 15" id="KW-0132">Cell division</keyword>
<comment type="domain">
    <text evidence="15">Contains 2 ubiquitin-conjugating enzyme family-like (UEV-like) regions. These regions lack the critical Cys residues required for ubiquitination but retain the ability to bind ubiquitin.</text>
</comment>
<keyword evidence="6" id="KW-0677">Repeat</keyword>
<evidence type="ECO:0000256" key="6">
    <source>
        <dbReference type="ARBA" id="ARBA00022737"/>
    </source>
</evidence>